<evidence type="ECO:0000256" key="1">
    <source>
        <dbReference type="ARBA" id="ARBA00010040"/>
    </source>
</evidence>
<accession>A0A9P3FK21</accession>
<sequence length="688" mass="76372">MPETSQPESRKLMEDLCSLEVPAVLQVSPNAEQVLYSTTLQNGHKKGRYAVSTLWLADAGTADSSRQITSGEFKDHLPRWHPESKSIAFVSDRAKAGEQWAIYVWNLRDGVPYGEPYAITDVGNERQIAAFEFSPDGKSIAYLCADAETPEHKARKDNGEDWQVWGHEWIDAHLNTVDIETKKTFRHAGEDARGNKFDDHVTALSWGRDSLSLAVVHTRTSHNEEPFLTGSQVSLIKLWSDDCWSAEPVLDLPTAVSKIIWGSDEKLYFVGGVPLDKTCGGTAVYSFPAQAGAELSRVAFGIEDDAKQLASADGTLIGYAERGLHDVLVMLPGRVLHSQAKCIKAFDASFRDDGEELVLALATSDINTPNEVYSTSPTKTEMIRLSNHGKSFRDRSFGSYNPFSCSSLDKEVDLDGVFLTPSWSLPAAPQPTVVLIHGGPTMRNSNEFDTYLFYWTPFLLHHGYSVLLTNYRGSTGKGEKFASYSLKGVGRYDWEDVVTITNHAINLKYADQDRLLVGGISQGGFLTYLCATRNGSLFPWKFRAAVPLNGITDADTMSLTSDLGASIETELDIAGSPWTQSKNDTRNRQASAIWEVGEAMRKSKAEKVMILPPMLIMQSEKDERCPIEQGVGMRRALSHYGLPFEFVVYPRQPHLLIEQKFWIDMAERLVRWCELHIGPLAKSASQAG</sequence>
<evidence type="ECO:0000259" key="5">
    <source>
        <dbReference type="Pfam" id="PF00326"/>
    </source>
</evidence>
<dbReference type="Pfam" id="PF07676">
    <property type="entry name" value="PD40"/>
    <property type="match status" value="1"/>
</dbReference>
<keyword evidence="3" id="KW-0645">Protease</keyword>
<dbReference type="PANTHER" id="PTHR42776:SF27">
    <property type="entry name" value="DIPEPTIDYL PEPTIDASE FAMILY MEMBER 6"/>
    <property type="match status" value="1"/>
</dbReference>
<comment type="caution">
    <text evidence="6">The sequence shown here is derived from an EMBL/GenBank/DDBJ whole genome shotgun (WGS) entry which is preliminary data.</text>
</comment>
<dbReference type="Pfam" id="PF00326">
    <property type="entry name" value="Peptidase_S9"/>
    <property type="match status" value="1"/>
</dbReference>
<dbReference type="EMBL" id="BOLY01000007">
    <property type="protein sequence ID" value="GIZ47912.1"/>
    <property type="molecule type" value="Genomic_DNA"/>
</dbReference>
<organism evidence="6 7">
    <name type="scientific">Cercospora kikuchii</name>
    <dbReference type="NCBI Taxonomy" id="84275"/>
    <lineage>
        <taxon>Eukaryota</taxon>
        <taxon>Fungi</taxon>
        <taxon>Dikarya</taxon>
        <taxon>Ascomycota</taxon>
        <taxon>Pezizomycotina</taxon>
        <taxon>Dothideomycetes</taxon>
        <taxon>Dothideomycetidae</taxon>
        <taxon>Mycosphaerellales</taxon>
        <taxon>Mycosphaerellaceae</taxon>
        <taxon>Cercospora</taxon>
    </lineage>
</organism>
<keyword evidence="2" id="KW-0378">Hydrolase</keyword>
<dbReference type="GO" id="GO:0004252">
    <property type="term" value="F:serine-type endopeptidase activity"/>
    <property type="evidence" value="ECO:0007669"/>
    <property type="project" value="TreeGrafter"/>
</dbReference>
<evidence type="ECO:0000313" key="7">
    <source>
        <dbReference type="Proteomes" id="UP000825890"/>
    </source>
</evidence>
<dbReference type="Gene3D" id="2.120.10.30">
    <property type="entry name" value="TolB, C-terminal domain"/>
    <property type="match status" value="1"/>
</dbReference>
<dbReference type="PANTHER" id="PTHR42776">
    <property type="entry name" value="SERINE PEPTIDASE S9 FAMILY MEMBER"/>
    <property type="match status" value="1"/>
</dbReference>
<dbReference type="OrthoDB" id="43744at2759"/>
<name>A0A9P3FK21_9PEZI</name>
<dbReference type="RefSeq" id="XP_044662399.1">
    <property type="nucleotide sequence ID" value="XM_044806464.1"/>
</dbReference>
<dbReference type="Proteomes" id="UP000825890">
    <property type="component" value="Unassembled WGS sequence"/>
</dbReference>
<dbReference type="GeneID" id="68296564"/>
<gene>
    <name evidence="6" type="ORF">CKM354_001098900</name>
</gene>
<dbReference type="InterPro" id="IPR011042">
    <property type="entry name" value="6-blade_b-propeller_TolB-like"/>
</dbReference>
<dbReference type="SUPFAM" id="SSF82171">
    <property type="entry name" value="DPP6 N-terminal domain-like"/>
    <property type="match status" value="1"/>
</dbReference>
<evidence type="ECO:0000256" key="4">
    <source>
        <dbReference type="ARBA" id="ARBA00032829"/>
    </source>
</evidence>
<dbReference type="InterPro" id="IPR029058">
    <property type="entry name" value="AB_hydrolase_fold"/>
</dbReference>
<evidence type="ECO:0000256" key="2">
    <source>
        <dbReference type="ARBA" id="ARBA00022801"/>
    </source>
</evidence>
<dbReference type="Gene3D" id="3.40.50.1820">
    <property type="entry name" value="alpha/beta hydrolase"/>
    <property type="match status" value="1"/>
</dbReference>
<protein>
    <recommendedName>
        <fullName evidence="4">Dipeptidyl-peptidase V</fullName>
    </recommendedName>
</protein>
<dbReference type="SUPFAM" id="SSF53474">
    <property type="entry name" value="alpha/beta-Hydrolases"/>
    <property type="match status" value="1"/>
</dbReference>
<reference evidence="6 7" key="1">
    <citation type="submission" date="2021-01" db="EMBL/GenBank/DDBJ databases">
        <title>Cercospora kikuchii MAFF 305040 whole genome shotgun sequence.</title>
        <authorList>
            <person name="Kashiwa T."/>
            <person name="Suzuki T."/>
        </authorList>
    </citation>
    <scope>NUCLEOTIDE SEQUENCE [LARGE SCALE GENOMIC DNA]</scope>
    <source>
        <strain evidence="6 7">MAFF 305040</strain>
    </source>
</reference>
<comment type="similarity">
    <text evidence="1">Belongs to the peptidase S9C family.</text>
</comment>
<feature type="domain" description="Peptidase S9 prolyl oligopeptidase catalytic" evidence="5">
    <location>
        <begin position="453"/>
        <end position="677"/>
    </location>
</feature>
<dbReference type="AlphaFoldDB" id="A0A9P3FK21"/>
<proteinExistence type="inferred from homology"/>
<dbReference type="InterPro" id="IPR011659">
    <property type="entry name" value="WD40"/>
</dbReference>
<keyword evidence="3" id="KW-0720">Serine protease</keyword>
<keyword evidence="7" id="KW-1185">Reference proteome</keyword>
<evidence type="ECO:0000256" key="3">
    <source>
        <dbReference type="ARBA" id="ARBA00022825"/>
    </source>
</evidence>
<evidence type="ECO:0000313" key="6">
    <source>
        <dbReference type="EMBL" id="GIZ47912.1"/>
    </source>
</evidence>
<dbReference type="InterPro" id="IPR001375">
    <property type="entry name" value="Peptidase_S9_cat"/>
</dbReference>
<dbReference type="GO" id="GO:0006508">
    <property type="term" value="P:proteolysis"/>
    <property type="evidence" value="ECO:0007669"/>
    <property type="project" value="InterPro"/>
</dbReference>